<accession>A0A1Y2PDE3</accession>
<keyword evidence="3" id="KW-0808">Transferase</keyword>
<feature type="transmembrane region" description="Helical" evidence="6">
    <location>
        <begin position="303"/>
        <end position="323"/>
    </location>
</feature>
<name>A0A1Y2PDE3_9FLAO</name>
<feature type="transmembrane region" description="Helical" evidence="6">
    <location>
        <begin position="274"/>
        <end position="297"/>
    </location>
</feature>
<evidence type="ECO:0000256" key="2">
    <source>
        <dbReference type="ARBA" id="ARBA00012438"/>
    </source>
</evidence>
<comment type="catalytic activity">
    <reaction evidence="1">
        <text>ATP + protein L-histidine = ADP + protein N-phospho-L-histidine.</text>
        <dbReference type="EC" id="2.7.13.3"/>
    </reaction>
</comment>
<keyword evidence="7" id="KW-0732">Signal</keyword>
<feature type="domain" description="Histidine kinase" evidence="8">
    <location>
        <begin position="518"/>
        <end position="605"/>
    </location>
</feature>
<evidence type="ECO:0000256" key="3">
    <source>
        <dbReference type="ARBA" id="ARBA00022679"/>
    </source>
</evidence>
<dbReference type="AlphaFoldDB" id="A0A1Y2PDE3"/>
<reference evidence="9 10" key="1">
    <citation type="submission" date="2015-03" db="EMBL/GenBank/DDBJ databases">
        <title>Genome sequence of Tenacibaculum sp. S2-2, isolated from intestinal microbiota of sea cucumber, Apostichopus japonicas.</title>
        <authorList>
            <person name="Shao Z."/>
            <person name="Wang L."/>
            <person name="Li X."/>
        </authorList>
    </citation>
    <scope>NUCLEOTIDE SEQUENCE [LARGE SCALE GENOMIC DNA]</scope>
    <source>
        <strain evidence="9 10">S2-2</strain>
    </source>
</reference>
<dbReference type="PROSITE" id="PS50109">
    <property type="entry name" value="HIS_KIN"/>
    <property type="match status" value="1"/>
</dbReference>
<feature type="transmembrane region" description="Helical" evidence="6">
    <location>
        <begin position="360"/>
        <end position="383"/>
    </location>
</feature>
<evidence type="ECO:0000313" key="9">
    <source>
        <dbReference type="EMBL" id="OSY87698.1"/>
    </source>
</evidence>
<dbReference type="Gene3D" id="3.30.565.10">
    <property type="entry name" value="Histidine kinase-like ATPase, C-terminal domain"/>
    <property type="match status" value="1"/>
</dbReference>
<feature type="transmembrane region" description="Helical" evidence="6">
    <location>
        <begin position="244"/>
        <end position="262"/>
    </location>
</feature>
<dbReference type="Pfam" id="PF02518">
    <property type="entry name" value="HATPase_c"/>
    <property type="match status" value="1"/>
</dbReference>
<dbReference type="InterPro" id="IPR011623">
    <property type="entry name" value="7TMR_DISM_rcpt_extracell_dom1"/>
</dbReference>
<dbReference type="STRING" id="1635173.WH52_09715"/>
<keyword evidence="6" id="KW-0472">Membrane</keyword>
<evidence type="ECO:0000313" key="10">
    <source>
        <dbReference type="Proteomes" id="UP000194221"/>
    </source>
</evidence>
<dbReference type="EMBL" id="LAPZ01000007">
    <property type="protein sequence ID" value="OSY87698.1"/>
    <property type="molecule type" value="Genomic_DNA"/>
</dbReference>
<feature type="transmembrane region" description="Helical" evidence="6">
    <location>
        <begin position="205"/>
        <end position="224"/>
    </location>
</feature>
<dbReference type="InterPro" id="IPR003594">
    <property type="entry name" value="HATPase_dom"/>
</dbReference>
<evidence type="ECO:0000259" key="8">
    <source>
        <dbReference type="PROSITE" id="PS50109"/>
    </source>
</evidence>
<evidence type="ECO:0000256" key="1">
    <source>
        <dbReference type="ARBA" id="ARBA00000085"/>
    </source>
</evidence>
<dbReference type="GO" id="GO:0004673">
    <property type="term" value="F:protein histidine kinase activity"/>
    <property type="evidence" value="ECO:0007669"/>
    <property type="project" value="UniProtKB-EC"/>
</dbReference>
<keyword evidence="4" id="KW-0418">Kinase</keyword>
<evidence type="ECO:0000256" key="6">
    <source>
        <dbReference type="SAM" id="Phobius"/>
    </source>
</evidence>
<dbReference type="PANTHER" id="PTHR24421:SF10">
    <property type="entry name" value="NITRATE_NITRITE SENSOR PROTEIN NARQ"/>
    <property type="match status" value="1"/>
</dbReference>
<dbReference type="InterPro" id="IPR036890">
    <property type="entry name" value="HATPase_C_sf"/>
</dbReference>
<evidence type="ECO:0000256" key="4">
    <source>
        <dbReference type="ARBA" id="ARBA00022777"/>
    </source>
</evidence>
<evidence type="ECO:0000256" key="7">
    <source>
        <dbReference type="SAM" id="SignalP"/>
    </source>
</evidence>
<keyword evidence="10" id="KW-1185">Reference proteome</keyword>
<dbReference type="EC" id="2.7.13.3" evidence="2"/>
<dbReference type="GO" id="GO:0000160">
    <property type="term" value="P:phosphorelay signal transduction system"/>
    <property type="evidence" value="ECO:0007669"/>
    <property type="project" value="UniProtKB-KW"/>
</dbReference>
<feature type="signal peptide" evidence="7">
    <location>
        <begin position="1"/>
        <end position="20"/>
    </location>
</feature>
<feature type="transmembrane region" description="Helical" evidence="6">
    <location>
        <begin position="177"/>
        <end position="198"/>
    </location>
</feature>
<gene>
    <name evidence="9" type="ORF">WH52_09715</name>
</gene>
<dbReference type="FunCoup" id="A0A1Y2PDE3">
    <property type="interactions" value="74"/>
</dbReference>
<keyword evidence="5" id="KW-0902">Two-component regulatory system</keyword>
<evidence type="ECO:0000256" key="5">
    <source>
        <dbReference type="ARBA" id="ARBA00023012"/>
    </source>
</evidence>
<feature type="transmembrane region" description="Helical" evidence="6">
    <location>
        <begin position="330"/>
        <end position="348"/>
    </location>
</feature>
<organism evidence="9 10">
    <name type="scientific">Tenacibaculum holothuriorum</name>
    <dbReference type="NCBI Taxonomy" id="1635173"/>
    <lineage>
        <taxon>Bacteria</taxon>
        <taxon>Pseudomonadati</taxon>
        <taxon>Bacteroidota</taxon>
        <taxon>Flavobacteriia</taxon>
        <taxon>Flavobacteriales</taxon>
        <taxon>Flavobacteriaceae</taxon>
        <taxon>Tenacibaculum</taxon>
    </lineage>
</organism>
<dbReference type="SUPFAM" id="SSF55874">
    <property type="entry name" value="ATPase domain of HSP90 chaperone/DNA topoisomerase II/histidine kinase"/>
    <property type="match status" value="1"/>
</dbReference>
<comment type="caution">
    <text evidence="9">The sequence shown here is derived from an EMBL/GenBank/DDBJ whole genome shotgun (WGS) entry which is preliminary data.</text>
</comment>
<proteinExistence type="predicted"/>
<dbReference type="Proteomes" id="UP000194221">
    <property type="component" value="Unassembled WGS sequence"/>
</dbReference>
<dbReference type="PANTHER" id="PTHR24421">
    <property type="entry name" value="NITRATE/NITRITE SENSOR PROTEIN NARX-RELATED"/>
    <property type="match status" value="1"/>
</dbReference>
<keyword evidence="6" id="KW-0812">Transmembrane</keyword>
<dbReference type="InterPro" id="IPR050482">
    <property type="entry name" value="Sensor_HK_TwoCompSys"/>
</dbReference>
<dbReference type="InterPro" id="IPR005467">
    <property type="entry name" value="His_kinase_dom"/>
</dbReference>
<feature type="chain" id="PRO_5012327640" description="histidine kinase" evidence="7">
    <location>
        <begin position="21"/>
        <end position="605"/>
    </location>
</feature>
<dbReference type="InParanoid" id="A0A1Y2PDE3"/>
<protein>
    <recommendedName>
        <fullName evidence="2">histidine kinase</fullName>
        <ecNumber evidence="2">2.7.13.3</ecNumber>
    </recommendedName>
</protein>
<keyword evidence="6" id="KW-1133">Transmembrane helix</keyword>
<dbReference type="Pfam" id="PF07695">
    <property type="entry name" value="7TMR-DISM_7TM"/>
    <property type="match status" value="1"/>
</dbReference>
<dbReference type="Gene3D" id="2.60.40.2380">
    <property type="match status" value="1"/>
</dbReference>
<sequence length="605" mass="71271">MYRFLLVIIFLNLNLSFVNSQESTIETPLYKSVTFLNFKSDTLSIHNIIELHKNEMFSIPMENKLFYEVQGKPATWLHFKLNSLQKDKYLCIWNTFLDYSKLYIQFENGKLVEEKEFSLIEKNKFPIGFRSPTWKINKDYSNADVFIKVKDFNTKTNLNLLLLNFEQYNNRLQKENIIIIAQTIFLSLLLLFILILFIAKKELSLLWYALYIVFFLFDFLFHMGVHNQFGILNFPIFQASSQMLVPNIAMFFASLFFINFYSYNKRTKWIQKGFIYFSYYFAIVTIIFGIFFIANKMLFPKEIIIYSARAVIILILIFHILLAIRKVIPYYLAFAFILPIISFFIFVNDEPDFHTSINEVFLFDYLVYIATSIEICLVIYYIIKQLIKNEFLAITLKNENLILRNSFQENILRIQQEERNKLFRNIHDSFGGYLEALKLRLLNKTERTPEQIQEIIGSFDKDYRYLLNNLYSPKINSENFVETLQEFCSKINQATNNIIKSTFKVDNTQLTPNQCFLIYRIISELITNSIKHSKASEINVNVSKTSGSKLEIIVLDDGIGYDQHMIRKNSYGIQNIKYIVSELKGNIFINSPKNKGTSTTINIPI</sequence>